<protein>
    <submittedName>
        <fullName evidence="2">Uncharacterized protein</fullName>
    </submittedName>
</protein>
<feature type="compositionally biased region" description="Basic and acidic residues" evidence="1">
    <location>
        <begin position="46"/>
        <end position="68"/>
    </location>
</feature>
<dbReference type="EMBL" id="LIAE01010221">
    <property type="protein sequence ID" value="PAV65112.1"/>
    <property type="molecule type" value="Genomic_DNA"/>
</dbReference>
<reference evidence="2 3" key="1">
    <citation type="journal article" date="2017" name="Curr. Biol.">
        <title>Genome architecture and evolution of a unichromosomal asexual nematode.</title>
        <authorList>
            <person name="Fradin H."/>
            <person name="Zegar C."/>
            <person name="Gutwein M."/>
            <person name="Lucas J."/>
            <person name="Kovtun M."/>
            <person name="Corcoran D."/>
            <person name="Baugh L.R."/>
            <person name="Kiontke K."/>
            <person name="Gunsalus K."/>
            <person name="Fitch D.H."/>
            <person name="Piano F."/>
        </authorList>
    </citation>
    <scope>NUCLEOTIDE SEQUENCE [LARGE SCALE GENOMIC DNA]</scope>
    <source>
        <strain evidence="2">PF1309</strain>
    </source>
</reference>
<feature type="region of interest" description="Disordered" evidence="1">
    <location>
        <begin position="268"/>
        <end position="310"/>
    </location>
</feature>
<dbReference type="STRING" id="2018661.A0A2A2JU53"/>
<gene>
    <name evidence="2" type="ORF">WR25_22294</name>
</gene>
<feature type="region of interest" description="Disordered" evidence="1">
    <location>
        <begin position="46"/>
        <end position="78"/>
    </location>
</feature>
<evidence type="ECO:0000313" key="3">
    <source>
        <dbReference type="Proteomes" id="UP000218231"/>
    </source>
</evidence>
<comment type="caution">
    <text evidence="2">The sequence shown here is derived from an EMBL/GenBank/DDBJ whole genome shotgun (WGS) entry which is preliminary data.</text>
</comment>
<dbReference type="AlphaFoldDB" id="A0A2A2JU53"/>
<keyword evidence="3" id="KW-1185">Reference proteome</keyword>
<dbReference type="OrthoDB" id="9439903at2759"/>
<proteinExistence type="predicted"/>
<dbReference type="Proteomes" id="UP000218231">
    <property type="component" value="Unassembled WGS sequence"/>
</dbReference>
<feature type="compositionally biased region" description="Polar residues" evidence="1">
    <location>
        <begin position="182"/>
        <end position="196"/>
    </location>
</feature>
<feature type="region of interest" description="Disordered" evidence="1">
    <location>
        <begin position="160"/>
        <end position="197"/>
    </location>
</feature>
<sequence length="310" mass="34444">MQHICAIHPFTIRPEYRNSICLSTAERSKIEAAIELNRRSCRIGSRKEREERELREQREKQQEAEAEGKGFGQLQGKDRDRLAGGRMMAPETSGADVNVVQKLPKENKPDLSKTDNLIEQLTMAANESGCLLPKEETNDNERSILISLGLDYNTSLDLRDSSSERMESENGIDESKPYQELEQITESPPPSNTVGGETSLTALLASVSSPQTPLAKPSTPATPVRNCTPPIFNTTSASNQTQCFECGKHFRKGEGGTEHRQSCAVTIEEKEGGKEEERTLKLTGLALASRPSRQEERQREGDRGNLCQRD</sequence>
<evidence type="ECO:0000256" key="1">
    <source>
        <dbReference type="SAM" id="MobiDB-lite"/>
    </source>
</evidence>
<name>A0A2A2JU53_9BILA</name>
<organism evidence="2 3">
    <name type="scientific">Diploscapter pachys</name>
    <dbReference type="NCBI Taxonomy" id="2018661"/>
    <lineage>
        <taxon>Eukaryota</taxon>
        <taxon>Metazoa</taxon>
        <taxon>Ecdysozoa</taxon>
        <taxon>Nematoda</taxon>
        <taxon>Chromadorea</taxon>
        <taxon>Rhabditida</taxon>
        <taxon>Rhabditina</taxon>
        <taxon>Rhabditomorpha</taxon>
        <taxon>Rhabditoidea</taxon>
        <taxon>Rhabditidae</taxon>
        <taxon>Diploscapter</taxon>
    </lineage>
</organism>
<feature type="compositionally biased region" description="Basic and acidic residues" evidence="1">
    <location>
        <begin position="160"/>
        <end position="179"/>
    </location>
</feature>
<feature type="compositionally biased region" description="Basic and acidic residues" evidence="1">
    <location>
        <begin position="292"/>
        <end position="310"/>
    </location>
</feature>
<feature type="compositionally biased region" description="Basic and acidic residues" evidence="1">
    <location>
        <begin position="268"/>
        <end position="280"/>
    </location>
</feature>
<evidence type="ECO:0000313" key="2">
    <source>
        <dbReference type="EMBL" id="PAV65112.1"/>
    </source>
</evidence>
<accession>A0A2A2JU53</accession>